<dbReference type="InterPro" id="IPR006059">
    <property type="entry name" value="SBP"/>
</dbReference>
<dbReference type="SUPFAM" id="SSF53850">
    <property type="entry name" value="Periplasmic binding protein-like II"/>
    <property type="match status" value="1"/>
</dbReference>
<accession>A0A841Q153</accession>
<organism evidence="1 2">
    <name type="scientific">Geomicrobium halophilum</name>
    <dbReference type="NCBI Taxonomy" id="549000"/>
    <lineage>
        <taxon>Bacteria</taxon>
        <taxon>Bacillati</taxon>
        <taxon>Bacillota</taxon>
        <taxon>Bacilli</taxon>
        <taxon>Bacillales</taxon>
        <taxon>Geomicrobium</taxon>
    </lineage>
</organism>
<comment type="caution">
    <text evidence="1">The sequence shown here is derived from an EMBL/GenBank/DDBJ whole genome shotgun (WGS) entry which is preliminary data.</text>
</comment>
<dbReference type="RefSeq" id="WP_184405397.1">
    <property type="nucleotide sequence ID" value="NZ_JACHHJ010000006.1"/>
</dbReference>
<dbReference type="InterPro" id="IPR050490">
    <property type="entry name" value="Bact_solute-bd_prot1"/>
</dbReference>
<gene>
    <name evidence="1" type="ORF">HNR44_003322</name>
</gene>
<name>A0A841Q153_9BACL</name>
<evidence type="ECO:0000313" key="2">
    <source>
        <dbReference type="Proteomes" id="UP000568839"/>
    </source>
</evidence>
<protein>
    <submittedName>
        <fullName evidence="1">Raffinose/stachyose/melibiose transport system substrate-binding protein</fullName>
    </submittedName>
</protein>
<dbReference type="Pfam" id="PF01547">
    <property type="entry name" value="SBP_bac_1"/>
    <property type="match status" value="1"/>
</dbReference>
<dbReference type="PANTHER" id="PTHR43649">
    <property type="entry name" value="ARABINOSE-BINDING PROTEIN-RELATED"/>
    <property type="match status" value="1"/>
</dbReference>
<dbReference type="Gene3D" id="3.40.190.10">
    <property type="entry name" value="Periplasmic binding protein-like II"/>
    <property type="match status" value="2"/>
</dbReference>
<proteinExistence type="predicted"/>
<keyword evidence="2" id="KW-1185">Reference proteome</keyword>
<dbReference type="Proteomes" id="UP000568839">
    <property type="component" value="Unassembled WGS sequence"/>
</dbReference>
<dbReference type="EMBL" id="JACHHJ010000006">
    <property type="protein sequence ID" value="MBB6451315.1"/>
    <property type="molecule type" value="Genomic_DNA"/>
</dbReference>
<dbReference type="PANTHER" id="PTHR43649:SF14">
    <property type="entry name" value="BLR3389 PROTEIN"/>
    <property type="match status" value="1"/>
</dbReference>
<dbReference type="AlphaFoldDB" id="A0A841Q153"/>
<evidence type="ECO:0000313" key="1">
    <source>
        <dbReference type="EMBL" id="MBB6451315.1"/>
    </source>
</evidence>
<dbReference type="PROSITE" id="PS51257">
    <property type="entry name" value="PROKAR_LIPOPROTEIN"/>
    <property type="match status" value="1"/>
</dbReference>
<reference evidence="1 2" key="1">
    <citation type="submission" date="2020-08" db="EMBL/GenBank/DDBJ databases">
        <title>Genomic Encyclopedia of Type Strains, Phase IV (KMG-IV): sequencing the most valuable type-strain genomes for metagenomic binning, comparative biology and taxonomic classification.</title>
        <authorList>
            <person name="Goeker M."/>
        </authorList>
    </citation>
    <scope>NUCLEOTIDE SEQUENCE [LARGE SCALE GENOMIC DNA]</scope>
    <source>
        <strain evidence="1 2">DSM 21769</strain>
    </source>
</reference>
<sequence>MKNKYTLFGLASSLFIITGCAGGDLETNGNEEADGGEDQSSNGEAIDFWYIETGEAEEAILNAVERFEEENPEYTVDPLQIDNDDYKQRLVVAMSGGDPPDVFHSWGGGWLEEFVKGDQVKNLSETQIDSDRFVDTALDNSTFDGDIYGLPLSLSVVPIYYNQEIFEELDLSEPETYDELLGIIDDLNEQGYAPFALANRDRWPGSFFYMYFAERLGGEELFEQAVSGEGSFAEDEYIEAGEHVQELVEKEAFNSGFNGMSYDEGQSRQLLYTEQAAMIMDTAAFPNSAMDEYPEFVDNIGMFLFPDIEDGEGDSDNLVATISPTWSVYEDSENEEASVELVNHLTSTETAEEYAETSQPPAIEDVDSDDPFVNEFNEHIENADYIQSVYDQALVPSLAEVHLDTVQELLGLSMSPEEVAKMMEEEAEDTRD</sequence>